<dbReference type="STRING" id="64791.A0A151XGE4"/>
<evidence type="ECO:0000313" key="7">
    <source>
        <dbReference type="EMBL" id="KYQ59427.1"/>
    </source>
</evidence>
<evidence type="ECO:0000259" key="6">
    <source>
        <dbReference type="Pfam" id="PF10075"/>
    </source>
</evidence>
<dbReference type="AlphaFoldDB" id="A0A151XGE4"/>
<evidence type="ECO:0000256" key="1">
    <source>
        <dbReference type="ARBA" id="ARBA00004123"/>
    </source>
</evidence>
<dbReference type="InterPro" id="IPR033205">
    <property type="entry name" value="COP9_CSN8"/>
</dbReference>
<dbReference type="PANTHER" id="PTHR13339">
    <property type="entry name" value="COP9 SIGNALOSOME COMPLEX SUBUNIT 8"/>
    <property type="match status" value="1"/>
</dbReference>
<keyword evidence="5" id="KW-0539">Nucleus</keyword>
<dbReference type="Pfam" id="PF10075">
    <property type="entry name" value="CSN8_PSD8_EIF3K"/>
    <property type="match status" value="2"/>
</dbReference>
<dbReference type="EMBL" id="KQ982173">
    <property type="protein sequence ID" value="KYQ59427.1"/>
    <property type="molecule type" value="Genomic_DNA"/>
</dbReference>
<sequence length="208" mass="23742">MVPSCTVELNKLMNELEISELEAPTGVISAQAYMRLLAIYLHRNDLCNAKYLWKRIPPDVKAAHEELGRVWTVGQCMWQRNWPAVHTALNVEWSEDVKDVMTALKEELPLTEPPPISTPIFADNVRERVMRLISKAYSSLNLTTMATMSGMSLDEARQAATDRGWTVDGTIVQPRKQIDEEQYSQSDKICLTEEQLQKLTQFVSFLEN</sequence>
<name>A0A151XGE4_9HYME</name>
<accession>A0A151XGE4</accession>
<dbReference type="GO" id="GO:0005737">
    <property type="term" value="C:cytoplasm"/>
    <property type="evidence" value="ECO:0007669"/>
    <property type="project" value="UniProtKB-SubCell"/>
</dbReference>
<organism evidence="7 8">
    <name type="scientific">Mycetomoellerius zeteki</name>
    <dbReference type="NCBI Taxonomy" id="64791"/>
    <lineage>
        <taxon>Eukaryota</taxon>
        <taxon>Metazoa</taxon>
        <taxon>Ecdysozoa</taxon>
        <taxon>Arthropoda</taxon>
        <taxon>Hexapoda</taxon>
        <taxon>Insecta</taxon>
        <taxon>Pterygota</taxon>
        <taxon>Neoptera</taxon>
        <taxon>Endopterygota</taxon>
        <taxon>Hymenoptera</taxon>
        <taxon>Apocrita</taxon>
        <taxon>Aculeata</taxon>
        <taxon>Formicoidea</taxon>
        <taxon>Formicidae</taxon>
        <taxon>Myrmicinae</taxon>
        <taxon>Mycetomoellerius</taxon>
    </lineage>
</organism>
<feature type="domain" description="CSN8/PSMD8/EIF3K" evidence="6">
    <location>
        <begin position="120"/>
        <end position="172"/>
    </location>
</feature>
<gene>
    <name evidence="7" type="ORF">ALC60_01600</name>
</gene>
<dbReference type="GO" id="GO:0010387">
    <property type="term" value="P:COP9 signalosome assembly"/>
    <property type="evidence" value="ECO:0007669"/>
    <property type="project" value="InterPro"/>
</dbReference>
<evidence type="ECO:0000256" key="3">
    <source>
        <dbReference type="ARBA" id="ARBA00022490"/>
    </source>
</evidence>
<reference evidence="7 8" key="1">
    <citation type="submission" date="2015-09" db="EMBL/GenBank/DDBJ databases">
        <title>Trachymyrmex zeteki WGS genome.</title>
        <authorList>
            <person name="Nygaard S."/>
            <person name="Hu H."/>
            <person name="Boomsma J."/>
            <person name="Zhang G."/>
        </authorList>
    </citation>
    <scope>NUCLEOTIDE SEQUENCE [LARGE SCALE GENOMIC DNA]</scope>
    <source>
        <strain evidence="7">Tzet28-1</strain>
        <tissue evidence="7">Whole body</tissue>
    </source>
</reference>
<evidence type="ECO:0000256" key="4">
    <source>
        <dbReference type="ARBA" id="ARBA00022790"/>
    </source>
</evidence>
<evidence type="ECO:0000256" key="5">
    <source>
        <dbReference type="ARBA" id="ARBA00023242"/>
    </source>
</evidence>
<feature type="domain" description="CSN8/PSMD8/EIF3K" evidence="6">
    <location>
        <begin position="30"/>
        <end position="106"/>
    </location>
</feature>
<dbReference type="Proteomes" id="UP000075809">
    <property type="component" value="Unassembled WGS sequence"/>
</dbReference>
<proteinExistence type="predicted"/>
<comment type="subcellular location">
    <subcellularLocation>
        <location evidence="2">Cytoplasm</location>
    </subcellularLocation>
    <subcellularLocation>
        <location evidence="1">Nucleus</location>
    </subcellularLocation>
</comment>
<dbReference type="InterPro" id="IPR033464">
    <property type="entry name" value="CSN8_PSD8_EIF3K"/>
</dbReference>
<dbReference type="Gene3D" id="1.25.40.990">
    <property type="match status" value="1"/>
</dbReference>
<evidence type="ECO:0000256" key="2">
    <source>
        <dbReference type="ARBA" id="ARBA00004496"/>
    </source>
</evidence>
<dbReference type="GO" id="GO:0008180">
    <property type="term" value="C:COP9 signalosome"/>
    <property type="evidence" value="ECO:0007669"/>
    <property type="project" value="UniProtKB-KW"/>
</dbReference>
<keyword evidence="8" id="KW-1185">Reference proteome</keyword>
<protein>
    <submittedName>
        <fullName evidence="7">COP9 signalosome complex subunit 8</fullName>
    </submittedName>
</protein>
<dbReference type="PANTHER" id="PTHR13339:SF0">
    <property type="entry name" value="COP9 SIGNALOSOME COMPLEX SUBUNIT 8"/>
    <property type="match status" value="1"/>
</dbReference>
<keyword evidence="3" id="KW-0963">Cytoplasm</keyword>
<dbReference type="GO" id="GO:0000338">
    <property type="term" value="P:protein deneddylation"/>
    <property type="evidence" value="ECO:0007669"/>
    <property type="project" value="InterPro"/>
</dbReference>
<evidence type="ECO:0000313" key="8">
    <source>
        <dbReference type="Proteomes" id="UP000075809"/>
    </source>
</evidence>
<keyword evidence="4" id="KW-0736">Signalosome</keyword>